<dbReference type="InterPro" id="IPR003382">
    <property type="entry name" value="Flavoprotein"/>
</dbReference>
<comment type="subcellular location">
    <subcellularLocation>
        <location evidence="6">Mitochondrion</location>
    </subcellularLocation>
</comment>
<evidence type="ECO:0000259" key="7">
    <source>
        <dbReference type="Pfam" id="PF02441"/>
    </source>
</evidence>
<reference evidence="8" key="1">
    <citation type="journal article" date="2020" name="Stud. Mycol.">
        <title>101 Dothideomycetes genomes: a test case for predicting lifestyles and emergence of pathogens.</title>
        <authorList>
            <person name="Haridas S."/>
            <person name="Albert R."/>
            <person name="Binder M."/>
            <person name="Bloem J."/>
            <person name="Labutti K."/>
            <person name="Salamov A."/>
            <person name="Andreopoulos B."/>
            <person name="Baker S."/>
            <person name="Barry K."/>
            <person name="Bills G."/>
            <person name="Bluhm B."/>
            <person name="Cannon C."/>
            <person name="Castanera R."/>
            <person name="Culley D."/>
            <person name="Daum C."/>
            <person name="Ezra D."/>
            <person name="Gonzalez J."/>
            <person name="Henrissat B."/>
            <person name="Kuo A."/>
            <person name="Liang C."/>
            <person name="Lipzen A."/>
            <person name="Lutzoni F."/>
            <person name="Magnuson J."/>
            <person name="Mondo S."/>
            <person name="Nolan M."/>
            <person name="Ohm R."/>
            <person name="Pangilinan J."/>
            <person name="Park H.-J."/>
            <person name="Ramirez L."/>
            <person name="Alfaro M."/>
            <person name="Sun H."/>
            <person name="Tritt A."/>
            <person name="Yoshinaga Y."/>
            <person name="Zwiers L.-H."/>
            <person name="Turgeon B."/>
            <person name="Goodwin S."/>
            <person name="Spatafora J."/>
            <person name="Crous P."/>
            <person name="Grigoriev I."/>
        </authorList>
    </citation>
    <scope>NUCLEOTIDE SEQUENCE</scope>
    <source>
        <strain evidence="8">CBS 175.79</strain>
    </source>
</reference>
<comment type="subunit">
    <text evidence="6">Oligomer.</text>
</comment>
<dbReference type="OrthoDB" id="5126881at2759"/>
<keyword evidence="9" id="KW-1185">Reference proteome</keyword>
<feature type="domain" description="Flavoprotein" evidence="7">
    <location>
        <begin position="7"/>
        <end position="177"/>
    </location>
</feature>
<sequence length="191" mass="20752">MTTPTPKRIVVAMTGATGSVLGVELLRALRCMNIETHLVISKWAAATLAYETDYTVKDLRALAYKTYSAQDVAASISSGSFRTQGMIIVPCSMKTLSAVANGYGDDLITRAADVTLKERRKLVVVARETPLTGIHLHNMATITSNGGIIFPPVPAFYTKPTSVDDIIKQSVGRMLDMFDVDSGDFERWSGF</sequence>
<evidence type="ECO:0000256" key="4">
    <source>
        <dbReference type="ARBA" id="ARBA00022679"/>
    </source>
</evidence>
<dbReference type="EC" id="2.5.1.129" evidence="6"/>
<comment type="similarity">
    <text evidence="5 6">Belongs to the UbiX/PAD1 family.</text>
</comment>
<dbReference type="Gene3D" id="3.40.50.1950">
    <property type="entry name" value="Flavin prenyltransferase-like"/>
    <property type="match status" value="1"/>
</dbReference>
<dbReference type="EMBL" id="ML978072">
    <property type="protein sequence ID" value="KAF2012977.1"/>
    <property type="molecule type" value="Genomic_DNA"/>
</dbReference>
<dbReference type="SUPFAM" id="SSF52507">
    <property type="entry name" value="Homo-oligomeric flavin-containing Cys decarboxylases, HFCD"/>
    <property type="match status" value="1"/>
</dbReference>
<gene>
    <name evidence="6" type="primary">PAD1</name>
    <name evidence="8" type="ORF">BU24DRAFT_352643</name>
</gene>
<feature type="binding site" evidence="6">
    <location>
        <position position="173"/>
    </location>
    <ligand>
        <name>dimethylallyl phosphate</name>
        <dbReference type="ChEBI" id="CHEBI:88052"/>
    </ligand>
</feature>
<keyword evidence="4 6" id="KW-0808">Transferase</keyword>
<evidence type="ECO:0000256" key="3">
    <source>
        <dbReference type="ARBA" id="ARBA00022643"/>
    </source>
</evidence>
<evidence type="ECO:0000256" key="6">
    <source>
        <dbReference type="HAMAP-Rule" id="MF_03197"/>
    </source>
</evidence>
<name>A0A6A5XJI2_9PLEO</name>
<evidence type="ECO:0000313" key="9">
    <source>
        <dbReference type="Proteomes" id="UP000799778"/>
    </source>
</evidence>
<evidence type="ECO:0000256" key="1">
    <source>
        <dbReference type="ARBA" id="ARBA00022602"/>
    </source>
</evidence>
<dbReference type="NCBIfam" id="NF004685">
    <property type="entry name" value="PRK06029.1"/>
    <property type="match status" value="1"/>
</dbReference>
<organism evidence="8 9">
    <name type="scientific">Aaosphaeria arxii CBS 175.79</name>
    <dbReference type="NCBI Taxonomy" id="1450172"/>
    <lineage>
        <taxon>Eukaryota</taxon>
        <taxon>Fungi</taxon>
        <taxon>Dikarya</taxon>
        <taxon>Ascomycota</taxon>
        <taxon>Pezizomycotina</taxon>
        <taxon>Dothideomycetes</taxon>
        <taxon>Pleosporomycetidae</taxon>
        <taxon>Pleosporales</taxon>
        <taxon>Pleosporales incertae sedis</taxon>
        <taxon>Aaosphaeria</taxon>
    </lineage>
</organism>
<proteinExistence type="inferred from homology"/>
<dbReference type="PANTHER" id="PTHR43374:SF1">
    <property type="entry name" value="FLAVIN PRENYLTRANSFERASE PAD1, MITOCHONDRIAL"/>
    <property type="match status" value="1"/>
</dbReference>
<evidence type="ECO:0000256" key="2">
    <source>
        <dbReference type="ARBA" id="ARBA00022630"/>
    </source>
</evidence>
<dbReference type="GO" id="GO:0106141">
    <property type="term" value="F:flavin prenyltransferase activity"/>
    <property type="evidence" value="ECO:0007669"/>
    <property type="project" value="UniProtKB-EC"/>
</dbReference>
<dbReference type="Proteomes" id="UP000799778">
    <property type="component" value="Unassembled WGS sequence"/>
</dbReference>
<dbReference type="NCBIfam" id="TIGR00421">
    <property type="entry name" value="ubiX_pad"/>
    <property type="match status" value="1"/>
</dbReference>
<keyword evidence="3 6" id="KW-0288">FMN</keyword>
<evidence type="ECO:0000313" key="8">
    <source>
        <dbReference type="EMBL" id="KAF2012977.1"/>
    </source>
</evidence>
<accession>A0A6A5XJI2</accession>
<dbReference type="GO" id="GO:0005739">
    <property type="term" value="C:mitochondrion"/>
    <property type="evidence" value="ECO:0007669"/>
    <property type="project" value="UniProtKB-SubCell"/>
</dbReference>
<feature type="binding site" evidence="6">
    <location>
        <position position="157"/>
    </location>
    <ligand>
        <name>dimethylallyl phosphate</name>
        <dbReference type="ChEBI" id="CHEBI:88052"/>
    </ligand>
</feature>
<dbReference type="FunFam" id="3.40.50.1950:FF:000001">
    <property type="entry name" value="Flavin prenyltransferase UbiX"/>
    <property type="match status" value="1"/>
</dbReference>
<dbReference type="InterPro" id="IPR004507">
    <property type="entry name" value="UbiX-like"/>
</dbReference>
<keyword evidence="1 6" id="KW-0637">Prenyltransferase</keyword>
<comment type="catalytic activity">
    <reaction evidence="6">
        <text>dimethylallyl phosphate + FMNH2 = prenylated FMNH2 + phosphate</text>
        <dbReference type="Rhea" id="RHEA:37743"/>
        <dbReference type="ChEBI" id="CHEBI:43474"/>
        <dbReference type="ChEBI" id="CHEBI:57618"/>
        <dbReference type="ChEBI" id="CHEBI:87467"/>
        <dbReference type="ChEBI" id="CHEBI:88052"/>
        <dbReference type="EC" id="2.5.1.129"/>
    </reaction>
</comment>
<comment type="function">
    <text evidence="6">Flavin prenyltransferase that catalyzes the synthesis of the prenylated FMN cofactor (prenyl-FMN) for the ferulic acid decarboxylase FDC1. The prenyltransferase is metal-independent and links a dimethylallyl moiety from dimethylallyl monophosphate (DMAP) to the flavin N5 and C6 atoms of FMN.</text>
</comment>
<dbReference type="HAMAP" id="MF_01984">
    <property type="entry name" value="ubiX_pad"/>
    <property type="match status" value="1"/>
</dbReference>
<keyword evidence="6" id="KW-0496">Mitochondrion</keyword>
<keyword evidence="2 6" id="KW-0285">Flavoprotein</keyword>
<protein>
    <recommendedName>
        <fullName evidence="6">Flavin prenyltransferase PAD1, mitochondrial</fullName>
        <ecNumber evidence="6">2.5.1.129</ecNumber>
    </recommendedName>
</protein>
<feature type="binding site" evidence="6">
    <location>
        <position position="41"/>
    </location>
    <ligand>
        <name>FMN</name>
        <dbReference type="ChEBI" id="CHEBI:58210"/>
    </ligand>
</feature>
<dbReference type="InterPro" id="IPR036551">
    <property type="entry name" value="Flavin_trans-like"/>
</dbReference>
<dbReference type="PANTHER" id="PTHR43374">
    <property type="entry name" value="FLAVIN PRENYLTRANSFERASE"/>
    <property type="match status" value="1"/>
</dbReference>
<dbReference type="GO" id="GO:0016831">
    <property type="term" value="F:carboxy-lyase activity"/>
    <property type="evidence" value="ECO:0007669"/>
    <property type="project" value="TreeGrafter"/>
</dbReference>
<feature type="binding site" evidence="6">
    <location>
        <begin position="92"/>
        <end position="95"/>
    </location>
    <ligand>
        <name>FMN</name>
        <dbReference type="ChEBI" id="CHEBI:58210"/>
    </ligand>
</feature>
<feature type="binding site" evidence="6">
    <location>
        <position position="127"/>
    </location>
    <ligand>
        <name>FMN</name>
        <dbReference type="ChEBI" id="CHEBI:58210"/>
    </ligand>
</feature>
<dbReference type="Pfam" id="PF02441">
    <property type="entry name" value="Flavoprotein"/>
    <property type="match status" value="1"/>
</dbReference>
<feature type="binding site" evidence="6">
    <location>
        <begin position="15"/>
        <end position="17"/>
    </location>
    <ligand>
        <name>FMN</name>
        <dbReference type="ChEBI" id="CHEBI:58210"/>
    </ligand>
</feature>
<evidence type="ECO:0000256" key="5">
    <source>
        <dbReference type="ARBA" id="ARBA00060793"/>
    </source>
</evidence>
<dbReference type="AlphaFoldDB" id="A0A6A5XJI2"/>